<reference evidence="2 3" key="1">
    <citation type="journal article" date="2007" name="Genome Res.">
        <title>Sequencing and analysis of chromosome 1 of Eimeria tenella reveals a unique segmental organization.</title>
        <authorList>
            <person name="Ling K.H."/>
            <person name="Rajandream M.A."/>
            <person name="Rivailler P."/>
            <person name="Ivens A."/>
            <person name="Yap S.J."/>
            <person name="Madeira A.M.B.N."/>
            <person name="Mungall K."/>
            <person name="Billington K."/>
            <person name="Yee W.Y."/>
            <person name="Bankier A.T."/>
            <person name="Carroll F."/>
            <person name="Durham A.M."/>
            <person name="Peters N."/>
            <person name="Loo S.S."/>
            <person name="Mat-Isa M.N."/>
            <person name="Novaes J."/>
            <person name="Quail M."/>
            <person name="Rosli R."/>
            <person name="Shamsudin M.N."/>
            <person name="Sobreira T.J.P."/>
            <person name="Tivey A.R."/>
            <person name="Wai S.F."/>
            <person name="White S."/>
            <person name="Wu X."/>
            <person name="Kerhornou A.X."/>
            <person name="Blake D."/>
            <person name="Mohamed R."/>
            <person name="Shirley M."/>
            <person name="Gruber A."/>
            <person name="Berriman M."/>
            <person name="Tomley F."/>
            <person name="Dear P.H."/>
            <person name="Wan K.L."/>
        </authorList>
    </citation>
    <scope>NUCLEOTIDE SEQUENCE [LARGE SCALE GENOMIC DNA]</scope>
    <source>
        <strain evidence="2 3">Houghton</strain>
    </source>
</reference>
<dbReference type="EMBL" id="AM269894">
    <property type="protein sequence ID" value="CAK51379.1"/>
    <property type="molecule type" value="Genomic_DNA"/>
</dbReference>
<evidence type="ECO:0000313" key="3">
    <source>
        <dbReference type="Proteomes" id="UP000243681"/>
    </source>
</evidence>
<evidence type="ECO:0000313" key="2">
    <source>
        <dbReference type="EMBL" id="CAK51379.1"/>
    </source>
</evidence>
<feature type="compositionally biased region" description="Basic residues" evidence="1">
    <location>
        <begin position="37"/>
        <end position="52"/>
    </location>
</feature>
<accession>C8TDP3</accession>
<organism evidence="2 3">
    <name type="scientific">Eimeria tenella</name>
    <name type="common">Coccidian parasite</name>
    <dbReference type="NCBI Taxonomy" id="5802"/>
    <lineage>
        <taxon>Eukaryota</taxon>
        <taxon>Sar</taxon>
        <taxon>Alveolata</taxon>
        <taxon>Apicomplexa</taxon>
        <taxon>Conoidasida</taxon>
        <taxon>Coccidia</taxon>
        <taxon>Eucoccidiorida</taxon>
        <taxon>Eimeriorina</taxon>
        <taxon>Eimeriidae</taxon>
        <taxon>Eimeria</taxon>
    </lineage>
</organism>
<feature type="region of interest" description="Disordered" evidence="1">
    <location>
        <begin position="1"/>
        <end position="116"/>
    </location>
</feature>
<name>C8TDP3_EIMTE</name>
<sequence length="216" mass="23345">MDGGAARRPQSRGSPPAAPAHTAAGKPRLAWMEGRLAGRRAAARRQQPRRTRPRESRALHGWRGGSQAAEPRLAASSPGAHGRGKAAPCMDGGAARRPQSRGSPPAAPAHTAAGKPRLAWMEGRLAGRRAAARRQQPRRTRPRESRALHACRSCGAKQVWGWQFGDSACAAWCAKETLGGADLAPEAGRAGLHACTRKVIYFRNTRRQKRNKKRQK</sequence>
<protein>
    <submittedName>
        <fullName evidence="2">Uncharacterized protein</fullName>
    </submittedName>
</protein>
<evidence type="ECO:0000256" key="1">
    <source>
        <dbReference type="SAM" id="MobiDB-lite"/>
    </source>
</evidence>
<dbReference type="AlphaFoldDB" id="C8TDP3"/>
<gene>
    <name evidence="2" type="ORF">e1049d02.tmp1</name>
</gene>
<dbReference type="Proteomes" id="UP000243681">
    <property type="component" value="Chromosome 1"/>
</dbReference>
<proteinExistence type="predicted"/>